<keyword evidence="13" id="KW-1185">Reference proteome</keyword>
<dbReference type="GO" id="GO:0005787">
    <property type="term" value="C:signal peptidase complex"/>
    <property type="evidence" value="ECO:0007669"/>
    <property type="project" value="InterPro"/>
</dbReference>
<dbReference type="InterPro" id="IPR001870">
    <property type="entry name" value="B30.2/SPRY"/>
</dbReference>
<dbReference type="AlphaFoldDB" id="A0A163K9B6"/>
<dbReference type="InterPro" id="IPR009582">
    <property type="entry name" value="Spc2/SPCS2"/>
</dbReference>
<dbReference type="Pfam" id="PF06703">
    <property type="entry name" value="SPC25"/>
    <property type="match status" value="1"/>
</dbReference>
<feature type="compositionally biased region" description="Acidic residues" evidence="10">
    <location>
        <begin position="295"/>
        <end position="306"/>
    </location>
</feature>
<evidence type="ECO:0000256" key="9">
    <source>
        <dbReference type="ARBA" id="ARBA00045608"/>
    </source>
</evidence>
<dbReference type="CDD" id="cd12910">
    <property type="entry name" value="SPRY_SSH4_like"/>
    <property type="match status" value="1"/>
</dbReference>
<comment type="function">
    <text evidence="9">Component of the signal peptidase complex (SPC) which catalyzes the cleavage of N-terminal signal sequences from nascent proteins as they are translocated into the lumen of the endoplasmic reticulum. Enhances the enzymatic activity of SPC and facilitates the interactions between different components of the translocation site.</text>
</comment>
<evidence type="ECO:0000259" key="11">
    <source>
        <dbReference type="PROSITE" id="PS50188"/>
    </source>
</evidence>
<sequence>MFLVCCTRTGITLPETSFPDWPDDDDDQVAALDQDARLSYDRAQVWQERHAPDSIPTDITAPQLLSIQEKGVSAFEFEWDPESSCNVAARTEIQFVHGECSVHTNLPLPRNQEVYYWEAKMFDKPDTTTVAVGVTTQPYPSWRLPGWNRYSVGYFSSNGNKYFSSPFHGKPYGLTFRHGDVVGVGYRHCTGTLFFTRNGRKLDDAVTGLRWNLFPTIGATGPCQVHVNLGQAGFVFVEANVKKWGLAAAQGSLAPPPAYGLENDTVLLAAGSSSSAPRRMLRQADTVDDAVLITLDDDDDDDETTTEDQFSNRPPPYSSPLDSEPVKVSNVYDATQLKNALDDELAKYIESTGVYSRSHQHTHVKLCLGYASVLIAAGSFLYEQKHGFHYGKFGTLGCVIAFWFLQAASVMYTYCVENNEIFVGYLYKDDNHVGTLSVTTHMDRHSPNYLIKYLYSDVKGRKHTRVETTASVSGWFTDDGTLVESKFDDHIKASLDSVTKSLHKD</sequence>
<dbReference type="GO" id="GO:0006465">
    <property type="term" value="P:signal peptide processing"/>
    <property type="evidence" value="ECO:0007669"/>
    <property type="project" value="InterPro"/>
</dbReference>
<protein>
    <recommendedName>
        <fullName evidence="4">Signal peptidase complex subunit 2</fullName>
    </recommendedName>
</protein>
<proteinExistence type="inferred from homology"/>
<evidence type="ECO:0000256" key="2">
    <source>
        <dbReference type="ARBA" id="ARBA00004477"/>
    </source>
</evidence>
<dbReference type="EMBL" id="LT554468">
    <property type="protein sequence ID" value="SAM05393.1"/>
    <property type="molecule type" value="Genomic_DNA"/>
</dbReference>
<evidence type="ECO:0000256" key="1">
    <source>
        <dbReference type="ARBA" id="ARBA00004167"/>
    </source>
</evidence>
<dbReference type="InParanoid" id="A0A163K9B6"/>
<dbReference type="Proteomes" id="UP000078561">
    <property type="component" value="Unassembled WGS sequence"/>
</dbReference>
<evidence type="ECO:0000313" key="12">
    <source>
        <dbReference type="EMBL" id="SAM05393.1"/>
    </source>
</evidence>
<evidence type="ECO:0000313" key="13">
    <source>
        <dbReference type="Proteomes" id="UP000078561"/>
    </source>
</evidence>
<evidence type="ECO:0000256" key="8">
    <source>
        <dbReference type="ARBA" id="ARBA00023136"/>
    </source>
</evidence>
<dbReference type="InterPro" id="IPR003877">
    <property type="entry name" value="SPRY_dom"/>
</dbReference>
<organism evidence="12">
    <name type="scientific">Absidia glauca</name>
    <name type="common">Pin mould</name>
    <dbReference type="NCBI Taxonomy" id="4829"/>
    <lineage>
        <taxon>Eukaryota</taxon>
        <taxon>Fungi</taxon>
        <taxon>Fungi incertae sedis</taxon>
        <taxon>Mucoromycota</taxon>
        <taxon>Mucoromycotina</taxon>
        <taxon>Mucoromycetes</taxon>
        <taxon>Mucorales</taxon>
        <taxon>Cunninghamellaceae</taxon>
        <taxon>Absidia</taxon>
    </lineage>
</organism>
<dbReference type="SMART" id="SM00449">
    <property type="entry name" value="SPRY"/>
    <property type="match status" value="1"/>
</dbReference>
<dbReference type="InterPro" id="IPR043136">
    <property type="entry name" value="B30.2/SPRY_sf"/>
</dbReference>
<comment type="similarity">
    <text evidence="3">Belongs to the SPCS2 family.</text>
</comment>
<keyword evidence="8" id="KW-0472">Membrane</keyword>
<evidence type="ECO:0000256" key="7">
    <source>
        <dbReference type="ARBA" id="ARBA00022989"/>
    </source>
</evidence>
<evidence type="ECO:0000256" key="3">
    <source>
        <dbReference type="ARBA" id="ARBA00007324"/>
    </source>
</evidence>
<evidence type="ECO:0000256" key="5">
    <source>
        <dbReference type="ARBA" id="ARBA00022692"/>
    </source>
</evidence>
<keyword evidence="6" id="KW-0256">Endoplasmic reticulum</keyword>
<dbReference type="OrthoDB" id="258495at2759"/>
<dbReference type="Gene3D" id="2.60.120.920">
    <property type="match status" value="1"/>
</dbReference>
<evidence type="ECO:0000256" key="6">
    <source>
        <dbReference type="ARBA" id="ARBA00022824"/>
    </source>
</evidence>
<accession>A0A163K9B6</accession>
<dbReference type="PROSITE" id="PS50188">
    <property type="entry name" value="B302_SPRY"/>
    <property type="match status" value="1"/>
</dbReference>
<name>A0A163K9B6_ABSGL</name>
<dbReference type="STRING" id="4829.A0A163K9B6"/>
<feature type="domain" description="B30.2/SPRY" evidence="11">
    <location>
        <begin position="33"/>
        <end position="234"/>
    </location>
</feature>
<dbReference type="InterPro" id="IPR035780">
    <property type="entry name" value="SPRY_Ssh4-like"/>
</dbReference>
<dbReference type="PANTHER" id="PTHR13085">
    <property type="entry name" value="MICROSOMAL SIGNAL PEPTIDASE 25 KDA SUBUNIT"/>
    <property type="match status" value="1"/>
</dbReference>
<dbReference type="SUPFAM" id="SSF49899">
    <property type="entry name" value="Concanavalin A-like lectins/glucanases"/>
    <property type="match status" value="1"/>
</dbReference>
<gene>
    <name evidence="12" type="primary">ABSGL_11268.1 scaffold 12295</name>
</gene>
<keyword evidence="7" id="KW-1133">Transmembrane helix</keyword>
<comment type="subcellular location">
    <subcellularLocation>
        <location evidence="2">Endoplasmic reticulum membrane</location>
        <topology evidence="2">Multi-pass membrane protein</topology>
    </subcellularLocation>
    <subcellularLocation>
        <location evidence="1">Membrane</location>
        <topology evidence="1">Single-pass membrane protein</topology>
    </subcellularLocation>
</comment>
<feature type="region of interest" description="Disordered" evidence="10">
    <location>
        <begin position="292"/>
        <end position="325"/>
    </location>
</feature>
<evidence type="ECO:0000256" key="10">
    <source>
        <dbReference type="SAM" id="MobiDB-lite"/>
    </source>
</evidence>
<dbReference type="Pfam" id="PF00622">
    <property type="entry name" value="SPRY"/>
    <property type="match status" value="1"/>
</dbReference>
<keyword evidence="5" id="KW-0812">Transmembrane</keyword>
<reference evidence="12" key="1">
    <citation type="submission" date="2016-04" db="EMBL/GenBank/DDBJ databases">
        <authorList>
            <person name="Evans L.H."/>
            <person name="Alamgir A."/>
            <person name="Owens N."/>
            <person name="Weber N.D."/>
            <person name="Virtaneva K."/>
            <person name="Barbian K."/>
            <person name="Babar A."/>
            <person name="Rosenke K."/>
        </authorList>
    </citation>
    <scope>NUCLEOTIDE SEQUENCE [LARGE SCALE GENOMIC DNA]</scope>
    <source>
        <strain evidence="12">CBS 101.48</strain>
    </source>
</reference>
<dbReference type="PANTHER" id="PTHR13085:SF0">
    <property type="entry name" value="SIGNAL PEPTIDASE COMPLEX SUBUNIT 2"/>
    <property type="match status" value="1"/>
</dbReference>
<dbReference type="GO" id="GO:0045047">
    <property type="term" value="P:protein targeting to ER"/>
    <property type="evidence" value="ECO:0007669"/>
    <property type="project" value="TreeGrafter"/>
</dbReference>
<dbReference type="InterPro" id="IPR013320">
    <property type="entry name" value="ConA-like_dom_sf"/>
</dbReference>
<evidence type="ECO:0000256" key="4">
    <source>
        <dbReference type="ARBA" id="ARBA00017057"/>
    </source>
</evidence>